<dbReference type="OrthoDB" id="6624805at2759"/>
<proteinExistence type="predicted"/>
<dbReference type="EMBL" id="CABPRJ010000045">
    <property type="protein sequence ID" value="VVC26767.1"/>
    <property type="molecule type" value="Genomic_DNA"/>
</dbReference>
<dbReference type="Proteomes" id="UP000325440">
    <property type="component" value="Unassembled WGS sequence"/>
</dbReference>
<protein>
    <submittedName>
        <fullName evidence="1">Uncharacterized protein</fullName>
    </submittedName>
</protein>
<accession>A0A5E4M454</accession>
<evidence type="ECO:0000313" key="2">
    <source>
        <dbReference type="Proteomes" id="UP000325440"/>
    </source>
</evidence>
<reference evidence="1 2" key="1">
    <citation type="submission" date="2019-08" db="EMBL/GenBank/DDBJ databases">
        <authorList>
            <person name="Alioto T."/>
            <person name="Alioto T."/>
            <person name="Gomez Garrido J."/>
        </authorList>
    </citation>
    <scope>NUCLEOTIDE SEQUENCE [LARGE SCALE GENOMIC DNA]</scope>
</reference>
<organism evidence="1 2">
    <name type="scientific">Cinara cedri</name>
    <dbReference type="NCBI Taxonomy" id="506608"/>
    <lineage>
        <taxon>Eukaryota</taxon>
        <taxon>Metazoa</taxon>
        <taxon>Ecdysozoa</taxon>
        <taxon>Arthropoda</taxon>
        <taxon>Hexapoda</taxon>
        <taxon>Insecta</taxon>
        <taxon>Pterygota</taxon>
        <taxon>Neoptera</taxon>
        <taxon>Paraneoptera</taxon>
        <taxon>Hemiptera</taxon>
        <taxon>Sternorrhyncha</taxon>
        <taxon>Aphidomorpha</taxon>
        <taxon>Aphidoidea</taxon>
        <taxon>Aphididae</taxon>
        <taxon>Lachninae</taxon>
        <taxon>Cinara</taxon>
    </lineage>
</organism>
<evidence type="ECO:0000313" key="1">
    <source>
        <dbReference type="EMBL" id="VVC26767.1"/>
    </source>
</evidence>
<dbReference type="AlphaFoldDB" id="A0A5E4M454"/>
<sequence length="95" mass="11041">MASYEVTDSTIKNVEKKFTVDVYNRVFDMIILSMENQFTNSKEILLDLTSLSPIHIDSFMIGLPKNAFVKLAVKLKPYFDKDNENEIKYKLSKEI</sequence>
<gene>
    <name evidence="1" type="ORF">CINCED_3A011711</name>
</gene>
<keyword evidence="2" id="KW-1185">Reference proteome</keyword>
<name>A0A5E4M454_9HEMI</name>